<dbReference type="Gene3D" id="3.10.180.10">
    <property type="entry name" value="2,3-Dihydroxybiphenyl 1,2-Dioxygenase, domain 1"/>
    <property type="match status" value="1"/>
</dbReference>
<keyword evidence="3" id="KW-1185">Reference proteome</keyword>
<dbReference type="InterPro" id="IPR029068">
    <property type="entry name" value="Glyas_Bleomycin-R_OHBP_Dase"/>
</dbReference>
<dbReference type="Proteomes" id="UP000266385">
    <property type="component" value="Unassembled WGS sequence"/>
</dbReference>
<dbReference type="InterPro" id="IPR037523">
    <property type="entry name" value="VOC_core"/>
</dbReference>
<evidence type="ECO:0000259" key="1">
    <source>
        <dbReference type="PROSITE" id="PS51819"/>
    </source>
</evidence>
<gene>
    <name evidence="2" type="ORF">D1223_03145</name>
</gene>
<dbReference type="InterPro" id="IPR004360">
    <property type="entry name" value="Glyas_Fos-R_dOase_dom"/>
</dbReference>
<dbReference type="SUPFAM" id="SSF54593">
    <property type="entry name" value="Glyoxalase/Bleomycin resistance protein/Dihydroxybiphenyl dioxygenase"/>
    <property type="match status" value="1"/>
</dbReference>
<organism evidence="2 3">
    <name type="scientific">Henriciella mobilis</name>
    <dbReference type="NCBI Taxonomy" id="2305467"/>
    <lineage>
        <taxon>Bacteria</taxon>
        <taxon>Pseudomonadati</taxon>
        <taxon>Pseudomonadota</taxon>
        <taxon>Alphaproteobacteria</taxon>
        <taxon>Hyphomonadales</taxon>
        <taxon>Hyphomonadaceae</taxon>
        <taxon>Henriciella</taxon>
    </lineage>
</organism>
<name>A0A399RS86_9PROT</name>
<accession>A0A399RS86</accession>
<protein>
    <submittedName>
        <fullName evidence="2">VOC family protein</fullName>
    </submittedName>
</protein>
<evidence type="ECO:0000313" key="3">
    <source>
        <dbReference type="Proteomes" id="UP000266385"/>
    </source>
</evidence>
<dbReference type="RefSeq" id="WP_119374940.1">
    <property type="nucleotide sequence ID" value="NZ_QWFX01000005.1"/>
</dbReference>
<dbReference type="Pfam" id="PF00903">
    <property type="entry name" value="Glyoxalase"/>
    <property type="match status" value="1"/>
</dbReference>
<comment type="caution">
    <text evidence="2">The sequence shown here is derived from an EMBL/GenBank/DDBJ whole genome shotgun (WGS) entry which is preliminary data.</text>
</comment>
<sequence length="131" mass="14831">MRLNQVTVPCVDYEASVAFYKTLGLKQIVDSPPRYARFECPESDGGGEPATFSLHHVEGWTGCDHPVVYFECADVDATVQNLARQGIDCTSPPRDQSWQWREAYLRDPAGNLICLYHAGEIRRFPPWRIDG</sequence>
<feature type="domain" description="VOC" evidence="1">
    <location>
        <begin position="2"/>
        <end position="118"/>
    </location>
</feature>
<reference evidence="2 3" key="1">
    <citation type="submission" date="2018-08" db="EMBL/GenBank/DDBJ databases">
        <title>Henriciella mobilis sp. nov., isolated from seawater.</title>
        <authorList>
            <person name="Cheng H."/>
            <person name="Wu Y.-H."/>
            <person name="Xu X.-W."/>
            <person name="Guo L.-L."/>
        </authorList>
    </citation>
    <scope>NUCLEOTIDE SEQUENCE [LARGE SCALE GENOMIC DNA]</scope>
    <source>
        <strain evidence="2 3">JN25</strain>
    </source>
</reference>
<dbReference type="AlphaFoldDB" id="A0A399RS86"/>
<evidence type="ECO:0000313" key="2">
    <source>
        <dbReference type="EMBL" id="RIJ32859.1"/>
    </source>
</evidence>
<dbReference type="PROSITE" id="PS51819">
    <property type="entry name" value="VOC"/>
    <property type="match status" value="1"/>
</dbReference>
<dbReference type="EMBL" id="QWFX01000005">
    <property type="protein sequence ID" value="RIJ32859.1"/>
    <property type="molecule type" value="Genomic_DNA"/>
</dbReference>
<dbReference type="OrthoDB" id="9810880at2"/>
<proteinExistence type="predicted"/>